<protein>
    <submittedName>
        <fullName evidence="2">Uncharacterized protein</fullName>
    </submittedName>
</protein>
<sequence length="164" mass="18387">MHQALCHCQLGLDASPATTLAWLQWSPHYDRAHLGQDPIFLGEMFIVKWLKYAQYGNSFLGERYEQHFTTPFVKRTIGNHRLNESRRNVTSRETRDHARGGGSSHRQLDTSMPSTPVAMSGCSRQGGLRKPATEILQYPETSHQQAARRTFGALDFVGMLASGG</sequence>
<evidence type="ECO:0000313" key="3">
    <source>
        <dbReference type="Proteomes" id="UP000298030"/>
    </source>
</evidence>
<dbReference type="AlphaFoldDB" id="A0A4Y7TRI7"/>
<feature type="region of interest" description="Disordered" evidence="1">
    <location>
        <begin position="80"/>
        <end position="127"/>
    </location>
</feature>
<reference evidence="2 3" key="1">
    <citation type="journal article" date="2019" name="Nat. Ecol. Evol.">
        <title>Megaphylogeny resolves global patterns of mushroom evolution.</title>
        <authorList>
            <person name="Varga T."/>
            <person name="Krizsan K."/>
            <person name="Foldi C."/>
            <person name="Dima B."/>
            <person name="Sanchez-Garcia M."/>
            <person name="Sanchez-Ramirez S."/>
            <person name="Szollosi G.J."/>
            <person name="Szarkandi J.G."/>
            <person name="Papp V."/>
            <person name="Albert L."/>
            <person name="Andreopoulos W."/>
            <person name="Angelini C."/>
            <person name="Antonin V."/>
            <person name="Barry K.W."/>
            <person name="Bougher N.L."/>
            <person name="Buchanan P."/>
            <person name="Buyck B."/>
            <person name="Bense V."/>
            <person name="Catcheside P."/>
            <person name="Chovatia M."/>
            <person name="Cooper J."/>
            <person name="Damon W."/>
            <person name="Desjardin D."/>
            <person name="Finy P."/>
            <person name="Geml J."/>
            <person name="Haridas S."/>
            <person name="Hughes K."/>
            <person name="Justo A."/>
            <person name="Karasinski D."/>
            <person name="Kautmanova I."/>
            <person name="Kiss B."/>
            <person name="Kocsube S."/>
            <person name="Kotiranta H."/>
            <person name="LaButti K.M."/>
            <person name="Lechner B.E."/>
            <person name="Liimatainen K."/>
            <person name="Lipzen A."/>
            <person name="Lukacs Z."/>
            <person name="Mihaltcheva S."/>
            <person name="Morgado L.N."/>
            <person name="Niskanen T."/>
            <person name="Noordeloos M.E."/>
            <person name="Ohm R.A."/>
            <person name="Ortiz-Santana B."/>
            <person name="Ovrebo C."/>
            <person name="Racz N."/>
            <person name="Riley R."/>
            <person name="Savchenko A."/>
            <person name="Shiryaev A."/>
            <person name="Soop K."/>
            <person name="Spirin V."/>
            <person name="Szebenyi C."/>
            <person name="Tomsovsky M."/>
            <person name="Tulloss R.E."/>
            <person name="Uehling J."/>
            <person name="Grigoriev I.V."/>
            <person name="Vagvolgyi C."/>
            <person name="Papp T."/>
            <person name="Martin F.M."/>
            <person name="Miettinen O."/>
            <person name="Hibbett D.S."/>
            <person name="Nagy L.G."/>
        </authorList>
    </citation>
    <scope>NUCLEOTIDE SEQUENCE [LARGE SCALE GENOMIC DNA]</scope>
    <source>
        <strain evidence="2 3">FP101781</strain>
    </source>
</reference>
<feature type="compositionally biased region" description="Basic and acidic residues" evidence="1">
    <location>
        <begin position="81"/>
        <end position="99"/>
    </location>
</feature>
<accession>A0A4Y7TRI7</accession>
<evidence type="ECO:0000256" key="1">
    <source>
        <dbReference type="SAM" id="MobiDB-lite"/>
    </source>
</evidence>
<organism evidence="2 3">
    <name type="scientific">Coprinellus micaceus</name>
    <name type="common">Glistening ink-cap mushroom</name>
    <name type="synonym">Coprinus micaceus</name>
    <dbReference type="NCBI Taxonomy" id="71717"/>
    <lineage>
        <taxon>Eukaryota</taxon>
        <taxon>Fungi</taxon>
        <taxon>Dikarya</taxon>
        <taxon>Basidiomycota</taxon>
        <taxon>Agaricomycotina</taxon>
        <taxon>Agaricomycetes</taxon>
        <taxon>Agaricomycetidae</taxon>
        <taxon>Agaricales</taxon>
        <taxon>Agaricineae</taxon>
        <taxon>Psathyrellaceae</taxon>
        <taxon>Coprinellus</taxon>
    </lineage>
</organism>
<comment type="caution">
    <text evidence="2">The sequence shown here is derived from an EMBL/GenBank/DDBJ whole genome shotgun (WGS) entry which is preliminary data.</text>
</comment>
<dbReference type="Proteomes" id="UP000298030">
    <property type="component" value="Unassembled WGS sequence"/>
</dbReference>
<dbReference type="EMBL" id="QPFP01000006">
    <property type="protein sequence ID" value="TEB36192.1"/>
    <property type="molecule type" value="Genomic_DNA"/>
</dbReference>
<name>A0A4Y7TRI7_COPMI</name>
<gene>
    <name evidence="2" type="ORF">FA13DRAFT_1771629</name>
</gene>
<keyword evidence="3" id="KW-1185">Reference proteome</keyword>
<proteinExistence type="predicted"/>
<evidence type="ECO:0000313" key="2">
    <source>
        <dbReference type="EMBL" id="TEB36192.1"/>
    </source>
</evidence>